<proteinExistence type="predicted"/>
<evidence type="ECO:0000313" key="3">
    <source>
        <dbReference type="RefSeq" id="XP_022286752.1"/>
    </source>
</evidence>
<evidence type="ECO:0000313" key="7">
    <source>
        <dbReference type="RefSeq" id="XP_022286757.1"/>
    </source>
</evidence>
<evidence type="ECO:0000313" key="1">
    <source>
        <dbReference type="Proteomes" id="UP000694844"/>
    </source>
</evidence>
<protein>
    <submittedName>
        <fullName evidence="2 3">Uncharacterized protein LOC111099667 isoform X1</fullName>
    </submittedName>
</protein>
<dbReference type="RefSeq" id="XP_022286757.1">
    <property type="nucleotide sequence ID" value="XM_022431049.1"/>
</dbReference>
<dbReference type="Proteomes" id="UP000694844">
    <property type="component" value="Chromosome 6"/>
</dbReference>
<evidence type="ECO:0000313" key="2">
    <source>
        <dbReference type="RefSeq" id="XP_022286751.1"/>
    </source>
</evidence>
<dbReference type="RefSeq" id="XP_022286754.1">
    <property type="nucleotide sequence ID" value="XM_022431046.1"/>
</dbReference>
<gene>
    <name evidence="2 3 4 5 6 7" type="primary">LOC111099667</name>
</gene>
<sequence>MSKPGNTHCAPWSHFRSAQIKISRVRKELHSLSDVPPSVLATISMTEDCRKENVSVFSRFYSWWTSLRQHDTTSNTSEESDTIRGNSPHRMQISCQPCLRDTITAEATKCCQTCINLEPLCDYCAQRHALMEANKGHQMTVDLRQFMNSNSKDISQSGNQISCKPCLRDTITAEATKCCQTCKDSEPLCDYCAQRHTLMEAKKGHQMTVDLRQFLNSNSKDISQPRNQISCKPCLRDTITAEATKCCQTCKDPEPLCDYCAQRHALMEANKGHQMTTDLRQFLNSNSKDISQSGIQISCKPCLRDTITAEATKCCQTCKDPEPLCDYCAQRHTLMEANKGHQMTADLRQFLNSNSKDISQSGIQISCKPCLRDTITAEATKCCQTCKDPEPLCDYCAQRHTLMEANKGHQMTADLRQFLNSNSKDISQSGIQISCKPCLRDTITAEATKCCQTCKDP</sequence>
<dbReference type="RefSeq" id="XP_022286755.1">
    <property type="nucleotide sequence ID" value="XM_022431047.1"/>
</dbReference>
<name>A0A8B8A5M0_CRAVI</name>
<reference evidence="2 3" key="1">
    <citation type="submission" date="2025-04" db="UniProtKB">
        <authorList>
            <consortium name="RefSeq"/>
        </authorList>
    </citation>
    <scope>IDENTIFICATION</scope>
    <source>
        <tissue evidence="2 3">Whole sample</tissue>
    </source>
</reference>
<evidence type="ECO:0000313" key="5">
    <source>
        <dbReference type="RefSeq" id="XP_022286754.1"/>
    </source>
</evidence>
<keyword evidence="1" id="KW-1185">Reference proteome</keyword>
<dbReference type="RefSeq" id="XP_022286751.1">
    <property type="nucleotide sequence ID" value="XM_022431043.1"/>
</dbReference>
<dbReference type="KEGG" id="cvn:111099667"/>
<organism evidence="1 7">
    <name type="scientific">Crassostrea virginica</name>
    <name type="common">Eastern oyster</name>
    <dbReference type="NCBI Taxonomy" id="6565"/>
    <lineage>
        <taxon>Eukaryota</taxon>
        <taxon>Metazoa</taxon>
        <taxon>Spiralia</taxon>
        <taxon>Lophotrochozoa</taxon>
        <taxon>Mollusca</taxon>
        <taxon>Bivalvia</taxon>
        <taxon>Autobranchia</taxon>
        <taxon>Pteriomorphia</taxon>
        <taxon>Ostreida</taxon>
        <taxon>Ostreoidea</taxon>
        <taxon>Ostreidae</taxon>
        <taxon>Crassostrea</taxon>
    </lineage>
</organism>
<evidence type="ECO:0000313" key="4">
    <source>
        <dbReference type="RefSeq" id="XP_022286753.1"/>
    </source>
</evidence>
<accession>A0A8B8A5M0</accession>
<dbReference type="AlphaFoldDB" id="A0A8B8A5M0"/>
<dbReference type="RefSeq" id="XP_022286752.1">
    <property type="nucleotide sequence ID" value="XM_022431044.1"/>
</dbReference>
<dbReference type="RefSeq" id="XP_022286753.1">
    <property type="nucleotide sequence ID" value="XM_022431045.1"/>
</dbReference>
<evidence type="ECO:0000313" key="6">
    <source>
        <dbReference type="RefSeq" id="XP_022286755.1"/>
    </source>
</evidence>
<dbReference type="GeneID" id="111099667"/>